<dbReference type="PANTHER" id="PTHR43115:SF4">
    <property type="entry name" value="DEHYDROGENASE_REDUCTASE SDR FAMILY MEMBER 11"/>
    <property type="match status" value="1"/>
</dbReference>
<dbReference type="Pfam" id="PF10604">
    <property type="entry name" value="Polyketide_cyc2"/>
    <property type="match status" value="1"/>
</dbReference>
<dbReference type="SMART" id="SM00822">
    <property type="entry name" value="PKS_KR"/>
    <property type="match status" value="1"/>
</dbReference>
<keyword evidence="2" id="KW-0560">Oxidoreductase</keyword>
<evidence type="ECO:0000313" key="5">
    <source>
        <dbReference type="Proteomes" id="UP000011200"/>
    </source>
</evidence>
<dbReference type="PRINTS" id="PR00081">
    <property type="entry name" value="GDHRDH"/>
</dbReference>
<evidence type="ECO:0000256" key="1">
    <source>
        <dbReference type="ARBA" id="ARBA00006484"/>
    </source>
</evidence>
<evidence type="ECO:0000256" key="2">
    <source>
        <dbReference type="ARBA" id="ARBA00023002"/>
    </source>
</evidence>
<dbReference type="SUPFAM" id="SSF51735">
    <property type="entry name" value="NAD(P)-binding Rossmann-fold domains"/>
    <property type="match status" value="1"/>
</dbReference>
<reference evidence="5" key="2">
    <citation type="submission" date="2018-03" db="EMBL/GenBank/DDBJ databases">
        <authorList>
            <person name="Derbyshire K."/>
            <person name="Gray T.A."/>
            <person name="Champion M."/>
        </authorList>
    </citation>
    <scope>NUCLEOTIDE SEQUENCE [LARGE SCALE GENOMIC DNA]</scope>
    <source>
        <strain evidence="5">MKD8</strain>
    </source>
</reference>
<dbReference type="InterPro" id="IPR002347">
    <property type="entry name" value="SDR_fam"/>
</dbReference>
<dbReference type="GO" id="GO:0016616">
    <property type="term" value="F:oxidoreductase activity, acting on the CH-OH group of donors, NAD or NADP as acceptor"/>
    <property type="evidence" value="ECO:0007669"/>
    <property type="project" value="UniProtKB-ARBA"/>
</dbReference>
<comment type="similarity">
    <text evidence="1">Belongs to the short-chain dehydrogenases/reductases (SDR) family.</text>
</comment>
<name>A0A2U9Q0R7_MYCSE</name>
<dbReference type="PANTHER" id="PTHR43115">
    <property type="entry name" value="DEHYDROGENASE/REDUCTASE SDR FAMILY MEMBER 11"/>
    <property type="match status" value="1"/>
</dbReference>
<dbReference type="AlphaFoldDB" id="A0A2U9Q0R7"/>
<organism evidence="4 5">
    <name type="scientific">Mycolicibacterium smegmatis (strain MKD8)</name>
    <name type="common">Mycobacterium smegmatis</name>
    <dbReference type="NCBI Taxonomy" id="1214915"/>
    <lineage>
        <taxon>Bacteria</taxon>
        <taxon>Bacillati</taxon>
        <taxon>Actinomycetota</taxon>
        <taxon>Actinomycetes</taxon>
        <taxon>Mycobacteriales</taxon>
        <taxon>Mycobacteriaceae</taxon>
        <taxon>Mycolicibacterium</taxon>
    </lineage>
</organism>
<dbReference type="InterPro" id="IPR036291">
    <property type="entry name" value="NAD(P)-bd_dom_sf"/>
</dbReference>
<dbReference type="InterPro" id="IPR019587">
    <property type="entry name" value="Polyketide_cyclase/dehydratase"/>
</dbReference>
<dbReference type="CDD" id="cd07812">
    <property type="entry name" value="SRPBCC"/>
    <property type="match status" value="1"/>
</dbReference>
<dbReference type="PROSITE" id="PS00061">
    <property type="entry name" value="ADH_SHORT"/>
    <property type="match status" value="1"/>
</dbReference>
<reference evidence="4 5" key="1">
    <citation type="journal article" date="2013" name="Genome Announc.">
        <title>Draft genome sequence of MKD8, a conjugal recipient Mycobacterium smegmatis strain.</title>
        <authorList>
            <person name="Gray T.A."/>
            <person name="Palumbo M.J."/>
            <person name="Derbyshire K.M."/>
        </authorList>
    </citation>
    <scope>NUCLEOTIDE SEQUENCE [LARGE SCALE GENOMIC DNA]</scope>
    <source>
        <strain evidence="4 5">MKD8</strain>
    </source>
</reference>
<dbReference type="Gene3D" id="3.40.50.720">
    <property type="entry name" value="NAD(P)-binding Rossmann-like Domain"/>
    <property type="match status" value="1"/>
</dbReference>
<dbReference type="Gene3D" id="3.30.530.20">
    <property type="match status" value="1"/>
</dbReference>
<proteinExistence type="inferred from homology"/>
<dbReference type="InterPro" id="IPR020904">
    <property type="entry name" value="Sc_DH/Rdtase_CS"/>
</dbReference>
<gene>
    <name evidence="4" type="ORF">D806_066750</name>
</gene>
<dbReference type="Pfam" id="PF00106">
    <property type="entry name" value="adh_short"/>
    <property type="match status" value="1"/>
</dbReference>
<dbReference type="FunFam" id="3.40.50.720:FF:000047">
    <property type="entry name" value="NADP-dependent L-serine/L-allo-threonine dehydrogenase"/>
    <property type="match status" value="1"/>
</dbReference>
<accession>A0A2U9Q0R7</accession>
<dbReference type="InterPro" id="IPR023393">
    <property type="entry name" value="START-like_dom_sf"/>
</dbReference>
<evidence type="ECO:0000313" key="4">
    <source>
        <dbReference type="EMBL" id="AWT57607.1"/>
    </source>
</evidence>
<dbReference type="EMBL" id="CP027541">
    <property type="protein sequence ID" value="AWT57607.1"/>
    <property type="molecule type" value="Genomic_DNA"/>
</dbReference>
<dbReference type="Proteomes" id="UP000011200">
    <property type="component" value="Chromosome"/>
</dbReference>
<evidence type="ECO:0000259" key="3">
    <source>
        <dbReference type="SMART" id="SM00822"/>
    </source>
</evidence>
<dbReference type="SUPFAM" id="SSF55961">
    <property type="entry name" value="Bet v1-like"/>
    <property type="match status" value="1"/>
</dbReference>
<protein>
    <submittedName>
        <fullName evidence="4">FabG protein</fullName>
    </submittedName>
</protein>
<dbReference type="InterPro" id="IPR057326">
    <property type="entry name" value="KR_dom"/>
</dbReference>
<sequence length="409" mass="43665">MSDPLDISRLRLRRRIRINATPTELYAAVADVGAMAAWSPELVWARYDDGEGPTAGSWFTGRNRGPKGEWETRSVITRAQPPEVFEWTVIVDGASIGQWTYSFQADGDATVVEVAWQVNNWIPVLGDTDDKLEQLKVHTAEMMETTLAAMADALAASNCPGAEGVSTLDDKVVAITGASSGIGAATARRLAAAGAAVVLGARRTEQLDALAAEIRSEGGRADAVTVDVTRSEDVQRLVDTAVEGWGRLDVLVSSAGIGPISTMSAGRRTDWDAMIDVNVRGVLHGIHAALPVFEQQGRGHFVTIVSTAGLQISPTMAVYAATKNAVRTLLEGLRTESTDGTVKTTAISPGYVRTEFSDSITDPGVRAQIRQGMELAIDPDAVARAVEFVIDQPWEVEIGELTIRPTVQG</sequence>
<feature type="domain" description="Ketoreductase" evidence="3">
    <location>
        <begin position="171"/>
        <end position="354"/>
    </location>
</feature>